<dbReference type="InterPro" id="IPR029016">
    <property type="entry name" value="GAF-like_dom_sf"/>
</dbReference>
<reference evidence="4 5" key="1">
    <citation type="submission" date="2019-06" db="EMBL/GenBank/DDBJ databases">
        <title>Sequencing the genomes of 1000 actinobacteria strains.</title>
        <authorList>
            <person name="Klenk H.-P."/>
        </authorList>
    </citation>
    <scope>NUCLEOTIDE SEQUENCE [LARGE SCALE GENOMIC DNA]</scope>
    <source>
        <strain evidence="4 5">DSM 19560</strain>
    </source>
</reference>
<dbReference type="SUPFAM" id="SSF46785">
    <property type="entry name" value="Winged helix' DNA-binding domain"/>
    <property type="match status" value="1"/>
</dbReference>
<dbReference type="GO" id="GO:0003700">
    <property type="term" value="F:DNA-binding transcription factor activity"/>
    <property type="evidence" value="ECO:0007669"/>
    <property type="project" value="TreeGrafter"/>
</dbReference>
<evidence type="ECO:0000313" key="5">
    <source>
        <dbReference type="Proteomes" id="UP000318297"/>
    </source>
</evidence>
<name>A0A561E3W4_9MICO</name>
<dbReference type="RefSeq" id="WP_145229112.1">
    <property type="nucleotide sequence ID" value="NZ_VIVQ01000002.1"/>
</dbReference>
<dbReference type="GO" id="GO:0045892">
    <property type="term" value="P:negative regulation of DNA-templated transcription"/>
    <property type="evidence" value="ECO:0007669"/>
    <property type="project" value="TreeGrafter"/>
</dbReference>
<proteinExistence type="predicted"/>
<dbReference type="SUPFAM" id="SSF55781">
    <property type="entry name" value="GAF domain-like"/>
    <property type="match status" value="1"/>
</dbReference>
<dbReference type="InterPro" id="IPR005471">
    <property type="entry name" value="Tscrpt_reg_IclR_N"/>
</dbReference>
<keyword evidence="2" id="KW-0804">Transcription</keyword>
<accession>A0A561E3W4</accession>
<dbReference type="SMART" id="SM00346">
    <property type="entry name" value="HTH_ICLR"/>
    <property type="match status" value="1"/>
</dbReference>
<dbReference type="PANTHER" id="PTHR30136:SF35">
    <property type="entry name" value="HTH-TYPE TRANSCRIPTIONAL REGULATOR RV1719"/>
    <property type="match status" value="1"/>
</dbReference>
<dbReference type="InterPro" id="IPR036388">
    <property type="entry name" value="WH-like_DNA-bd_sf"/>
</dbReference>
<dbReference type="Gene3D" id="3.30.450.40">
    <property type="match status" value="1"/>
</dbReference>
<evidence type="ECO:0000256" key="1">
    <source>
        <dbReference type="ARBA" id="ARBA00023015"/>
    </source>
</evidence>
<dbReference type="GO" id="GO:0003677">
    <property type="term" value="F:DNA binding"/>
    <property type="evidence" value="ECO:0007669"/>
    <property type="project" value="InterPro"/>
</dbReference>
<sequence length="228" mass="24270">MKTHRTVDRITDILDAVARSQRGMSASEVATTLQVPMSSAHDLLTGLAARGWLVRDGSSYRIGSAPYVLGVVAGGGDPTYGVDIDEVARRCALPAAIAVRTGATVLYTSRSSRVVDDRLSYIADAHLPRRLLATAAGRLLVALAPTQNRRAILADERRSDRDVVRAFEAALPTIRRERIAWSDGMADPGVAAVAVAIGQAPIAAAIVVFGHRDHDRETLRAAAAILTE</sequence>
<evidence type="ECO:0000256" key="2">
    <source>
        <dbReference type="ARBA" id="ARBA00023163"/>
    </source>
</evidence>
<feature type="domain" description="HTH iclR-type" evidence="3">
    <location>
        <begin position="4"/>
        <end position="64"/>
    </location>
</feature>
<comment type="caution">
    <text evidence="4">The sequence shown here is derived from an EMBL/GenBank/DDBJ whole genome shotgun (WGS) entry which is preliminary data.</text>
</comment>
<dbReference type="AlphaFoldDB" id="A0A561E3W4"/>
<keyword evidence="1" id="KW-0805">Transcription regulation</keyword>
<protein>
    <submittedName>
        <fullName evidence="4">IclR family transcriptional regulator</fullName>
    </submittedName>
</protein>
<dbReference type="InterPro" id="IPR036390">
    <property type="entry name" value="WH_DNA-bd_sf"/>
</dbReference>
<dbReference type="Gene3D" id="1.10.10.10">
    <property type="entry name" value="Winged helix-like DNA-binding domain superfamily/Winged helix DNA-binding domain"/>
    <property type="match status" value="1"/>
</dbReference>
<dbReference type="EMBL" id="VIVQ01000002">
    <property type="protein sequence ID" value="TWE10270.1"/>
    <property type="molecule type" value="Genomic_DNA"/>
</dbReference>
<keyword evidence="5" id="KW-1185">Reference proteome</keyword>
<evidence type="ECO:0000313" key="4">
    <source>
        <dbReference type="EMBL" id="TWE10270.1"/>
    </source>
</evidence>
<dbReference type="Proteomes" id="UP000318297">
    <property type="component" value="Unassembled WGS sequence"/>
</dbReference>
<dbReference type="Pfam" id="PF09339">
    <property type="entry name" value="HTH_IclR"/>
    <property type="match status" value="1"/>
</dbReference>
<dbReference type="InterPro" id="IPR050707">
    <property type="entry name" value="HTH_MetabolicPath_Reg"/>
</dbReference>
<dbReference type="OrthoDB" id="4068713at2"/>
<dbReference type="PROSITE" id="PS51077">
    <property type="entry name" value="HTH_ICLR"/>
    <property type="match status" value="1"/>
</dbReference>
<organism evidence="4 5">
    <name type="scientific">Rudaeicoccus suwonensis</name>
    <dbReference type="NCBI Taxonomy" id="657409"/>
    <lineage>
        <taxon>Bacteria</taxon>
        <taxon>Bacillati</taxon>
        <taxon>Actinomycetota</taxon>
        <taxon>Actinomycetes</taxon>
        <taxon>Micrococcales</taxon>
        <taxon>Dermacoccaceae</taxon>
        <taxon>Rudaeicoccus</taxon>
    </lineage>
</organism>
<dbReference type="PANTHER" id="PTHR30136">
    <property type="entry name" value="HELIX-TURN-HELIX TRANSCRIPTIONAL REGULATOR, ICLR FAMILY"/>
    <property type="match status" value="1"/>
</dbReference>
<evidence type="ECO:0000259" key="3">
    <source>
        <dbReference type="PROSITE" id="PS51077"/>
    </source>
</evidence>
<gene>
    <name evidence="4" type="ORF">BKA23_2624</name>
</gene>